<protein>
    <recommendedName>
        <fullName evidence="3">Terpene synthase</fullName>
    </recommendedName>
</protein>
<dbReference type="SUPFAM" id="SSF48576">
    <property type="entry name" value="Terpenoid synthases"/>
    <property type="match status" value="1"/>
</dbReference>
<dbReference type="Proteomes" id="UP001181313">
    <property type="component" value="Unassembled WGS sequence"/>
</dbReference>
<dbReference type="Pfam" id="PF19086">
    <property type="entry name" value="Terpene_syn_C_2"/>
    <property type="match status" value="1"/>
</dbReference>
<keyword evidence="2" id="KW-1185">Reference proteome</keyword>
<dbReference type="Gene3D" id="1.10.600.10">
    <property type="entry name" value="Farnesyl Diphosphate Synthase"/>
    <property type="match status" value="1"/>
</dbReference>
<evidence type="ECO:0008006" key="3">
    <source>
        <dbReference type="Google" id="ProtNLM"/>
    </source>
</evidence>
<accession>A0ABU3HYB0</accession>
<organism evidence="1 2">
    <name type="scientific">Streptomyces althioticus subsp. attaecolombicae</name>
    <dbReference type="NCBI Taxonomy" id="3075534"/>
    <lineage>
        <taxon>Bacteria</taxon>
        <taxon>Bacillati</taxon>
        <taxon>Actinomycetota</taxon>
        <taxon>Actinomycetes</taxon>
        <taxon>Kitasatosporales</taxon>
        <taxon>Streptomycetaceae</taxon>
        <taxon>Streptomyces</taxon>
        <taxon>Streptomyces althioticus group</taxon>
    </lineage>
</organism>
<comment type="caution">
    <text evidence="1">The sequence shown here is derived from an EMBL/GenBank/DDBJ whole genome shotgun (WGS) entry which is preliminary data.</text>
</comment>
<sequence length="340" mass="36836">MIPPLWCPIEPRVSPYLAAVKGESLPWVRASCLGSTPERLDRSLATESVEWCARLAPNATHHGLRLMSDMFHAIYAVDDEVVDRPGITFPELVSGAHRVSWCADNPEAGTGESDLFALVQDVSLRILEHSGADLHRRWSSGFSTWLRAAGSLHGTRATGATTSLDDFMIMGPADRAADFILASIEIAEGTSLPEAERSRIGLRVAVQAAGVIMTIDHDLFGYQRESSDGTDSTNVVAAVLNEGAASIQDAILVSVGLRDRVMELYLKVKEKELVSASPEVRTLFGQLDCMIRGTLDWAAVVRRNRTGTGRSGGAIADRPTGDSSSLPAELPSISWWWRLA</sequence>
<evidence type="ECO:0000313" key="1">
    <source>
        <dbReference type="EMBL" id="MDT3725697.1"/>
    </source>
</evidence>
<dbReference type="InterPro" id="IPR008949">
    <property type="entry name" value="Isoprenoid_synthase_dom_sf"/>
</dbReference>
<evidence type="ECO:0000313" key="2">
    <source>
        <dbReference type="Proteomes" id="UP001181313"/>
    </source>
</evidence>
<reference evidence="1" key="1">
    <citation type="submission" date="2024-05" db="EMBL/GenBank/DDBJ databases">
        <title>30 novel species of actinomycetes from the DSMZ collection.</title>
        <authorList>
            <person name="Nouioui I."/>
        </authorList>
    </citation>
    <scope>NUCLEOTIDE SEQUENCE</scope>
    <source>
        <strain evidence="1">DSM 41972</strain>
    </source>
</reference>
<dbReference type="EMBL" id="JAVSGH010000012">
    <property type="protein sequence ID" value="MDT3725697.1"/>
    <property type="molecule type" value="Genomic_DNA"/>
</dbReference>
<name>A0ABU3HYB0_9ACTN</name>
<proteinExistence type="predicted"/>
<gene>
    <name evidence="1" type="ORF">ROS62_12695</name>
</gene>
<dbReference type="RefSeq" id="WP_337674569.1">
    <property type="nucleotide sequence ID" value="NZ_JAVSGH010000012.1"/>
</dbReference>